<evidence type="ECO:0000313" key="3">
    <source>
        <dbReference type="Proteomes" id="UP000176322"/>
    </source>
</evidence>
<dbReference type="AlphaFoldDB" id="A0A1F6BY72"/>
<evidence type="ECO:0000256" key="1">
    <source>
        <dbReference type="SAM" id="MobiDB-lite"/>
    </source>
</evidence>
<evidence type="ECO:0000313" key="2">
    <source>
        <dbReference type="EMBL" id="OGG41467.1"/>
    </source>
</evidence>
<feature type="region of interest" description="Disordered" evidence="1">
    <location>
        <begin position="1"/>
        <end position="89"/>
    </location>
</feature>
<sequence length="89" mass="10060">MTLLHNTRNDDEEVEEEVAEGETSLDDAMLDEISDDVPVEEPEGFGHIKEDVTGEVAEEEEDAEEKTDAELEEDAEDVDYDSFDDEDHL</sequence>
<feature type="compositionally biased region" description="Acidic residues" evidence="1">
    <location>
        <begin position="10"/>
        <end position="43"/>
    </location>
</feature>
<organism evidence="2 3">
    <name type="scientific">Candidatus Kaiserbacteria bacterium RIFCSPHIGHO2_01_FULL_46_22</name>
    <dbReference type="NCBI Taxonomy" id="1798475"/>
    <lineage>
        <taxon>Bacteria</taxon>
        <taxon>Candidatus Kaiseribacteriota</taxon>
    </lineage>
</organism>
<comment type="caution">
    <text evidence="2">The sequence shown here is derived from an EMBL/GenBank/DDBJ whole genome shotgun (WGS) entry which is preliminary data.</text>
</comment>
<name>A0A1F6BY72_9BACT</name>
<accession>A0A1F6BY72</accession>
<dbReference type="Proteomes" id="UP000176322">
    <property type="component" value="Unassembled WGS sequence"/>
</dbReference>
<reference evidence="2 3" key="1">
    <citation type="journal article" date="2016" name="Nat. Commun.">
        <title>Thousands of microbial genomes shed light on interconnected biogeochemical processes in an aquifer system.</title>
        <authorList>
            <person name="Anantharaman K."/>
            <person name="Brown C.T."/>
            <person name="Hug L.A."/>
            <person name="Sharon I."/>
            <person name="Castelle C.J."/>
            <person name="Probst A.J."/>
            <person name="Thomas B.C."/>
            <person name="Singh A."/>
            <person name="Wilkins M.J."/>
            <person name="Karaoz U."/>
            <person name="Brodie E.L."/>
            <person name="Williams K.H."/>
            <person name="Hubbard S.S."/>
            <person name="Banfield J.F."/>
        </authorList>
    </citation>
    <scope>NUCLEOTIDE SEQUENCE [LARGE SCALE GENOMIC DNA]</scope>
</reference>
<protein>
    <submittedName>
        <fullName evidence="2">Uncharacterized protein</fullName>
    </submittedName>
</protein>
<proteinExistence type="predicted"/>
<feature type="compositionally biased region" description="Acidic residues" evidence="1">
    <location>
        <begin position="56"/>
        <end position="89"/>
    </location>
</feature>
<dbReference type="EMBL" id="MFKO01000008">
    <property type="protein sequence ID" value="OGG41467.1"/>
    <property type="molecule type" value="Genomic_DNA"/>
</dbReference>
<gene>
    <name evidence="2" type="ORF">A2837_03080</name>
</gene>
<dbReference type="STRING" id="1798475.A2837_03080"/>